<sequence length="66" mass="7421">MRDAIPRLFADVTAKLEDMHMIAVEGQRRDNAPDMQRVLASQLRMGVASLDTSLATIKRRLGDDHD</sequence>
<dbReference type="PATRIC" id="fig|1267766.3.peg.581"/>
<gene>
    <name evidence="1" type="ORF">WYH_00575</name>
</gene>
<reference evidence="1" key="1">
    <citation type="submission" date="2015-05" db="EMBL/GenBank/DDBJ databases">
        <title>The complete genome of Altererythrobacter atlanticus strain 26DY36.</title>
        <authorList>
            <person name="Wu Y.-H."/>
            <person name="Cheng H."/>
            <person name="Wu X.-W."/>
        </authorList>
    </citation>
    <scope>NUCLEOTIDE SEQUENCE [LARGE SCALE GENOMIC DNA]</scope>
    <source>
        <strain evidence="1">26DY36</strain>
    </source>
</reference>
<dbReference type="KEGG" id="aay:WYH_00575"/>
<dbReference type="Proteomes" id="UP000034392">
    <property type="component" value="Chromosome"/>
</dbReference>
<name>A0A0F7KR17_9SPHN</name>
<dbReference type="AlphaFoldDB" id="A0A0F7KR17"/>
<protein>
    <submittedName>
        <fullName evidence="1">Uncharacterized protein</fullName>
    </submittedName>
</protein>
<dbReference type="RefSeq" id="WP_046902629.1">
    <property type="nucleotide sequence ID" value="NZ_CP011452.2"/>
</dbReference>
<keyword evidence="2" id="KW-1185">Reference proteome</keyword>
<dbReference type="OrthoDB" id="7433562at2"/>
<accession>A0A0F7KR17</accession>
<dbReference type="EMBL" id="CP011452">
    <property type="protein sequence ID" value="AKH41632.1"/>
    <property type="molecule type" value="Genomic_DNA"/>
</dbReference>
<evidence type="ECO:0000313" key="2">
    <source>
        <dbReference type="Proteomes" id="UP000034392"/>
    </source>
</evidence>
<organism evidence="1 2">
    <name type="scientific">Croceibacterium atlanticum</name>
    <dbReference type="NCBI Taxonomy" id="1267766"/>
    <lineage>
        <taxon>Bacteria</taxon>
        <taxon>Pseudomonadati</taxon>
        <taxon>Pseudomonadota</taxon>
        <taxon>Alphaproteobacteria</taxon>
        <taxon>Sphingomonadales</taxon>
        <taxon>Erythrobacteraceae</taxon>
        <taxon>Croceibacterium</taxon>
    </lineage>
</organism>
<evidence type="ECO:0000313" key="1">
    <source>
        <dbReference type="EMBL" id="AKH41632.1"/>
    </source>
</evidence>
<proteinExistence type="predicted"/>